<evidence type="ECO:0000256" key="2">
    <source>
        <dbReference type="PROSITE-ProRule" id="PRU00497"/>
    </source>
</evidence>
<proteinExistence type="predicted"/>
<dbReference type="PROSITE" id="PS00233">
    <property type="entry name" value="CHIT_BIND_RR_1"/>
    <property type="match status" value="1"/>
</dbReference>
<feature type="region of interest" description="Disordered" evidence="3">
    <location>
        <begin position="148"/>
        <end position="178"/>
    </location>
</feature>
<dbReference type="Pfam" id="PF00379">
    <property type="entry name" value="Chitin_bind_4"/>
    <property type="match status" value="1"/>
</dbReference>
<dbReference type="InterPro" id="IPR000618">
    <property type="entry name" value="Insect_cuticle"/>
</dbReference>
<organism evidence="4 5">
    <name type="scientific">Homarus americanus</name>
    <name type="common">American lobster</name>
    <dbReference type="NCBI Taxonomy" id="6706"/>
    <lineage>
        <taxon>Eukaryota</taxon>
        <taxon>Metazoa</taxon>
        <taxon>Ecdysozoa</taxon>
        <taxon>Arthropoda</taxon>
        <taxon>Crustacea</taxon>
        <taxon>Multicrustacea</taxon>
        <taxon>Malacostraca</taxon>
        <taxon>Eumalacostraca</taxon>
        <taxon>Eucarida</taxon>
        <taxon>Decapoda</taxon>
        <taxon>Pleocyemata</taxon>
        <taxon>Astacidea</taxon>
        <taxon>Nephropoidea</taxon>
        <taxon>Nephropidae</taxon>
        <taxon>Homarus</taxon>
    </lineage>
</organism>
<evidence type="ECO:0000256" key="3">
    <source>
        <dbReference type="SAM" id="MobiDB-lite"/>
    </source>
</evidence>
<dbReference type="AlphaFoldDB" id="A0A8J5N0X2"/>
<keyword evidence="1 2" id="KW-0193">Cuticle</keyword>
<sequence>MDRLDLHQLHTGVSSTSPLQSHHQGPPRLSGCSPRSYMTFRGQDARLCREPKTYRHLEVKVDLIVESPQFTPSITMKVLLVIALGLVALAAARPDEILDFEGEDAEHEQEGEAGHSVTGEYKWESPEGIEFVVKYIADDKGYRVLESNAVPSANGVSADGEQADLDGDEDDDGEDDDK</sequence>
<protein>
    <submittedName>
        <fullName evidence="4">Cuticle protein</fullName>
    </submittedName>
</protein>
<feature type="region of interest" description="Disordered" evidence="3">
    <location>
        <begin position="13"/>
        <end position="35"/>
    </location>
</feature>
<dbReference type="Proteomes" id="UP000747542">
    <property type="component" value="Unassembled WGS sequence"/>
</dbReference>
<gene>
    <name evidence="4" type="primary">CP575-L5</name>
    <name evidence="4" type="ORF">Hamer_G024010</name>
</gene>
<feature type="compositionally biased region" description="Polar residues" evidence="3">
    <location>
        <begin position="13"/>
        <end position="23"/>
    </location>
</feature>
<name>A0A8J5N0X2_HOMAM</name>
<feature type="compositionally biased region" description="Acidic residues" evidence="3">
    <location>
        <begin position="161"/>
        <end position="178"/>
    </location>
</feature>
<reference evidence="4" key="1">
    <citation type="journal article" date="2021" name="Sci. Adv.">
        <title>The American lobster genome reveals insights on longevity, neural, and immune adaptations.</title>
        <authorList>
            <person name="Polinski J.M."/>
            <person name="Zimin A.V."/>
            <person name="Clark K.F."/>
            <person name="Kohn A.B."/>
            <person name="Sadowski N."/>
            <person name="Timp W."/>
            <person name="Ptitsyn A."/>
            <person name="Khanna P."/>
            <person name="Romanova D.Y."/>
            <person name="Williams P."/>
            <person name="Greenwood S.J."/>
            <person name="Moroz L.L."/>
            <person name="Walt D.R."/>
            <person name="Bodnar A.G."/>
        </authorList>
    </citation>
    <scope>NUCLEOTIDE SEQUENCE</scope>
    <source>
        <strain evidence="4">GMGI-L3</strain>
    </source>
</reference>
<dbReference type="EMBL" id="JAHLQT010013974">
    <property type="protein sequence ID" value="KAG7170542.1"/>
    <property type="molecule type" value="Genomic_DNA"/>
</dbReference>
<dbReference type="PROSITE" id="PS51155">
    <property type="entry name" value="CHIT_BIND_RR_2"/>
    <property type="match status" value="1"/>
</dbReference>
<comment type="caution">
    <text evidence="4">The sequence shown here is derived from an EMBL/GenBank/DDBJ whole genome shotgun (WGS) entry which is preliminary data.</text>
</comment>
<accession>A0A8J5N0X2</accession>
<evidence type="ECO:0000313" key="4">
    <source>
        <dbReference type="EMBL" id="KAG7170542.1"/>
    </source>
</evidence>
<dbReference type="GO" id="GO:0042302">
    <property type="term" value="F:structural constituent of cuticle"/>
    <property type="evidence" value="ECO:0007669"/>
    <property type="project" value="UniProtKB-UniRule"/>
</dbReference>
<keyword evidence="5" id="KW-1185">Reference proteome</keyword>
<dbReference type="InterPro" id="IPR031311">
    <property type="entry name" value="CHIT_BIND_RR_consensus"/>
</dbReference>
<evidence type="ECO:0000256" key="1">
    <source>
        <dbReference type="ARBA" id="ARBA00022460"/>
    </source>
</evidence>
<evidence type="ECO:0000313" key="5">
    <source>
        <dbReference type="Proteomes" id="UP000747542"/>
    </source>
</evidence>